<evidence type="ECO:0000313" key="4">
    <source>
        <dbReference type="Proteomes" id="UP000006727"/>
    </source>
</evidence>
<keyword evidence="4" id="KW-1185">Reference proteome</keyword>
<organism evidence="2">
    <name type="scientific">Physcomitrium patens</name>
    <name type="common">Spreading-leaved earth moss</name>
    <name type="synonym">Physcomitrella patens</name>
    <dbReference type="NCBI Taxonomy" id="3218"/>
    <lineage>
        <taxon>Eukaryota</taxon>
        <taxon>Viridiplantae</taxon>
        <taxon>Streptophyta</taxon>
        <taxon>Embryophyta</taxon>
        <taxon>Bryophyta</taxon>
        <taxon>Bryophytina</taxon>
        <taxon>Bryopsida</taxon>
        <taxon>Funariidae</taxon>
        <taxon>Funariales</taxon>
        <taxon>Funariaceae</taxon>
        <taxon>Physcomitrium</taxon>
    </lineage>
</organism>
<protein>
    <submittedName>
        <fullName evidence="2 3">Uncharacterized protein</fullName>
    </submittedName>
</protein>
<proteinExistence type="predicted"/>
<dbReference type="AlphaFoldDB" id="A9SX76"/>
<dbReference type="EMBL" id="ABEU02000009">
    <property type="protein sequence ID" value="PNR48723.1"/>
    <property type="molecule type" value="Genomic_DNA"/>
</dbReference>
<dbReference type="OrthoDB" id="10468523at2759"/>
<evidence type="ECO:0000313" key="2">
    <source>
        <dbReference type="EMBL" id="PNR48723.1"/>
    </source>
</evidence>
<keyword evidence="1" id="KW-0732">Signal</keyword>
<accession>A9SX76</accession>
<dbReference type="Gramene" id="Pp3c9_25960V3.1">
    <property type="protein sequence ID" value="PAC:32913962.CDS.1"/>
    <property type="gene ID" value="Pp3c9_25960"/>
</dbReference>
<feature type="chain" id="PRO_5014297967" evidence="1">
    <location>
        <begin position="29"/>
        <end position="118"/>
    </location>
</feature>
<name>A9SX76_PHYPA</name>
<dbReference type="Proteomes" id="UP000006727">
    <property type="component" value="Chromosome 9"/>
</dbReference>
<gene>
    <name evidence="3" type="primary">LOC112286668</name>
    <name evidence="2" type="ORF">PHYPA_013200</name>
</gene>
<dbReference type="HOGENOM" id="CLU_2077084_0_0_1"/>
<dbReference type="EnsemblPlants" id="Pp3c9_25960V3.2">
    <property type="protein sequence ID" value="PAC:32913963.CDS.1"/>
    <property type="gene ID" value="Pp3c9_25960"/>
</dbReference>
<dbReference type="EnsemblPlants" id="Pp3c9_25960V3.1">
    <property type="protein sequence ID" value="PAC:32913962.CDS.1"/>
    <property type="gene ID" value="Pp3c9_25960"/>
</dbReference>
<reference evidence="2 4" key="2">
    <citation type="journal article" date="2018" name="Plant J.">
        <title>The Physcomitrella patens chromosome-scale assembly reveals moss genome structure and evolution.</title>
        <authorList>
            <person name="Lang D."/>
            <person name="Ullrich K.K."/>
            <person name="Murat F."/>
            <person name="Fuchs J."/>
            <person name="Jenkins J."/>
            <person name="Haas F.B."/>
            <person name="Piednoel M."/>
            <person name="Gundlach H."/>
            <person name="Van Bel M."/>
            <person name="Meyberg R."/>
            <person name="Vives C."/>
            <person name="Morata J."/>
            <person name="Symeonidi A."/>
            <person name="Hiss M."/>
            <person name="Muchero W."/>
            <person name="Kamisugi Y."/>
            <person name="Saleh O."/>
            <person name="Blanc G."/>
            <person name="Decker E.L."/>
            <person name="van Gessel N."/>
            <person name="Grimwood J."/>
            <person name="Hayes R.D."/>
            <person name="Graham S.W."/>
            <person name="Gunter L.E."/>
            <person name="McDaniel S.F."/>
            <person name="Hoernstein S.N.W."/>
            <person name="Larsson A."/>
            <person name="Li F.W."/>
            <person name="Perroud P.F."/>
            <person name="Phillips J."/>
            <person name="Ranjan P."/>
            <person name="Rokshar D.S."/>
            <person name="Rothfels C.J."/>
            <person name="Schneider L."/>
            <person name="Shu S."/>
            <person name="Stevenson D.W."/>
            <person name="Thummler F."/>
            <person name="Tillich M."/>
            <person name="Villarreal Aguilar J.C."/>
            <person name="Widiez T."/>
            <person name="Wong G.K."/>
            <person name="Wymore A."/>
            <person name="Zhang Y."/>
            <person name="Zimmer A.D."/>
            <person name="Quatrano R.S."/>
            <person name="Mayer K.F.X."/>
            <person name="Goodstein D."/>
            <person name="Casacuberta J.M."/>
            <person name="Vandepoele K."/>
            <person name="Reski R."/>
            <person name="Cuming A.C."/>
            <person name="Tuskan G.A."/>
            <person name="Maumus F."/>
            <person name="Salse J."/>
            <person name="Schmutz J."/>
            <person name="Rensing S.A."/>
        </authorList>
    </citation>
    <scope>NUCLEOTIDE SEQUENCE [LARGE SCALE GENOMIC DNA]</scope>
    <source>
        <strain evidence="3 4">cv. Gransden 2004</strain>
    </source>
</reference>
<dbReference type="RefSeq" id="XP_024384548.1">
    <property type="nucleotide sequence ID" value="XM_024528780.2"/>
</dbReference>
<reference evidence="3" key="3">
    <citation type="submission" date="2020-12" db="UniProtKB">
        <authorList>
            <consortium name="EnsemblPlants"/>
        </authorList>
    </citation>
    <scope>IDENTIFICATION</scope>
</reference>
<evidence type="ECO:0000256" key="1">
    <source>
        <dbReference type="SAM" id="SignalP"/>
    </source>
</evidence>
<feature type="signal peptide" evidence="1">
    <location>
        <begin position="1"/>
        <end position="28"/>
    </location>
</feature>
<dbReference type="GeneID" id="112286668"/>
<dbReference type="Gramene" id="Pp3c9_25960V3.2">
    <property type="protein sequence ID" value="PAC:32913963.CDS.1"/>
    <property type="gene ID" value="Pp3c9_25960"/>
</dbReference>
<dbReference type="PaxDb" id="3218-PP1S131_176V6.1"/>
<reference evidence="2 4" key="1">
    <citation type="journal article" date="2008" name="Science">
        <title>The Physcomitrella genome reveals evolutionary insights into the conquest of land by plants.</title>
        <authorList>
            <person name="Rensing S."/>
            <person name="Lang D."/>
            <person name="Zimmer A."/>
            <person name="Terry A."/>
            <person name="Salamov A."/>
            <person name="Shapiro H."/>
            <person name="Nishiyama T."/>
            <person name="Perroud P.-F."/>
            <person name="Lindquist E."/>
            <person name="Kamisugi Y."/>
            <person name="Tanahashi T."/>
            <person name="Sakakibara K."/>
            <person name="Fujita T."/>
            <person name="Oishi K."/>
            <person name="Shin-I T."/>
            <person name="Kuroki Y."/>
            <person name="Toyoda A."/>
            <person name="Suzuki Y."/>
            <person name="Hashimoto A."/>
            <person name="Yamaguchi K."/>
            <person name="Sugano A."/>
            <person name="Kohara Y."/>
            <person name="Fujiyama A."/>
            <person name="Anterola A."/>
            <person name="Aoki S."/>
            <person name="Ashton N."/>
            <person name="Barbazuk W.B."/>
            <person name="Barker E."/>
            <person name="Bennetzen J."/>
            <person name="Bezanilla M."/>
            <person name="Blankenship R."/>
            <person name="Cho S.H."/>
            <person name="Dutcher S."/>
            <person name="Estelle M."/>
            <person name="Fawcett J.A."/>
            <person name="Gundlach H."/>
            <person name="Hanada K."/>
            <person name="Heyl A."/>
            <person name="Hicks K.A."/>
            <person name="Hugh J."/>
            <person name="Lohr M."/>
            <person name="Mayer K."/>
            <person name="Melkozernov A."/>
            <person name="Murata T."/>
            <person name="Nelson D."/>
            <person name="Pils B."/>
            <person name="Prigge M."/>
            <person name="Reiss B."/>
            <person name="Renner T."/>
            <person name="Rombauts S."/>
            <person name="Rushton P."/>
            <person name="Sanderfoot A."/>
            <person name="Schween G."/>
            <person name="Shiu S.-H."/>
            <person name="Stueber K."/>
            <person name="Theodoulou F.L."/>
            <person name="Tu H."/>
            <person name="Van de Peer Y."/>
            <person name="Verrier P.J."/>
            <person name="Waters E."/>
            <person name="Wood A."/>
            <person name="Yang L."/>
            <person name="Cove D."/>
            <person name="Cuming A."/>
            <person name="Hasebe M."/>
            <person name="Lucas S."/>
            <person name="Mishler D.B."/>
            <person name="Reski R."/>
            <person name="Grigoriev I."/>
            <person name="Quatrano R.S."/>
            <person name="Boore J.L."/>
        </authorList>
    </citation>
    <scope>NUCLEOTIDE SEQUENCE [LARGE SCALE GENOMIC DNA]</scope>
    <source>
        <strain evidence="3 4">cv. Gransden 2004</strain>
    </source>
</reference>
<evidence type="ECO:0000313" key="3">
    <source>
        <dbReference type="EnsemblPlants" id="PAC:32913962.CDS.1"/>
    </source>
</evidence>
<sequence length="118" mass="12821">MAEAWRVKWAVVVALLMGSLFLWREGAADSTIQNLSKATMSVNSHILDTGDTVTIAISSRDSVTSIDLAYTKNITGVSIKNNKEYFVVENRAGTEALQEGQLVATLDLVEAKIIESAF</sequence>
<dbReference type="RefSeq" id="XP_073392349.1">
    <property type="nucleotide sequence ID" value="XM_073536248.1"/>
</dbReference>